<evidence type="ECO:0000256" key="8">
    <source>
        <dbReference type="ARBA" id="ARBA00022927"/>
    </source>
</evidence>
<evidence type="ECO:0000256" key="1">
    <source>
        <dbReference type="ARBA" id="ARBA00004413"/>
    </source>
</evidence>
<keyword evidence="7" id="KW-1005">Bacterial flagellum biogenesis</keyword>
<accession>A0AA97D6R2</accession>
<proteinExistence type="inferred from homology"/>
<evidence type="ECO:0000313" key="12">
    <source>
        <dbReference type="EMBL" id="WOC31271.1"/>
    </source>
</evidence>
<keyword evidence="6" id="KW-0145">Chemotaxis</keyword>
<evidence type="ECO:0000256" key="2">
    <source>
        <dbReference type="ARBA" id="ARBA00010004"/>
    </source>
</evidence>
<reference evidence="12" key="1">
    <citation type="submission" date="2023-09" db="EMBL/GenBank/DDBJ databases">
        <authorList>
            <person name="Zeng C."/>
        </authorList>
    </citation>
    <scope>NUCLEOTIDE SEQUENCE</scope>
    <source>
        <strain evidence="12">ZCY20-5</strain>
    </source>
</reference>
<dbReference type="GO" id="GO:0005886">
    <property type="term" value="C:plasma membrane"/>
    <property type="evidence" value="ECO:0007669"/>
    <property type="project" value="UniProtKB-SubCell"/>
</dbReference>
<dbReference type="GO" id="GO:0006935">
    <property type="term" value="P:chemotaxis"/>
    <property type="evidence" value="ECO:0007669"/>
    <property type="project" value="UniProtKB-KW"/>
</dbReference>
<keyword evidence="12" id="KW-0966">Cell projection</keyword>
<evidence type="ECO:0000256" key="5">
    <source>
        <dbReference type="ARBA" id="ARBA00022475"/>
    </source>
</evidence>
<dbReference type="EMBL" id="CP135996">
    <property type="protein sequence ID" value="WOC31271.1"/>
    <property type="molecule type" value="Genomic_DNA"/>
</dbReference>
<keyword evidence="10" id="KW-1006">Bacterial flagellum protein export</keyword>
<keyword evidence="11" id="KW-0175">Coiled coil</keyword>
<evidence type="ECO:0000256" key="6">
    <source>
        <dbReference type="ARBA" id="ARBA00022500"/>
    </source>
</evidence>
<evidence type="ECO:0000256" key="4">
    <source>
        <dbReference type="ARBA" id="ARBA00022448"/>
    </source>
</evidence>
<dbReference type="AlphaFoldDB" id="A0AA97D6R2"/>
<dbReference type="InterPro" id="IPR012823">
    <property type="entry name" value="Flagell_FliJ"/>
</dbReference>
<dbReference type="InterPro" id="IPR053716">
    <property type="entry name" value="Flag_assembly_chemotaxis_eff"/>
</dbReference>
<feature type="coiled-coil region" evidence="11">
    <location>
        <begin position="29"/>
        <end position="108"/>
    </location>
</feature>
<keyword evidence="13" id="KW-1185">Reference proteome</keyword>
<keyword evidence="5" id="KW-1003">Cell membrane</keyword>
<dbReference type="GO" id="GO:0044781">
    <property type="term" value="P:bacterial-type flagellum organization"/>
    <property type="evidence" value="ECO:0007669"/>
    <property type="project" value="UniProtKB-KW"/>
</dbReference>
<evidence type="ECO:0000313" key="13">
    <source>
        <dbReference type="Proteomes" id="UP001300604"/>
    </source>
</evidence>
<dbReference type="Proteomes" id="UP001300604">
    <property type="component" value="Chromosome"/>
</dbReference>
<keyword evidence="12" id="KW-0282">Flagellum</keyword>
<keyword evidence="9" id="KW-0472">Membrane</keyword>
<dbReference type="GO" id="GO:0009288">
    <property type="term" value="C:bacterial-type flagellum"/>
    <property type="evidence" value="ECO:0007669"/>
    <property type="project" value="InterPro"/>
</dbReference>
<dbReference type="KEGG" id="carl:PXC00_08530"/>
<dbReference type="RefSeq" id="WP_275843924.1">
    <property type="nucleotide sequence ID" value="NZ_CP135996.1"/>
</dbReference>
<comment type="subcellular location">
    <subcellularLocation>
        <location evidence="1">Cell membrane</location>
        <topology evidence="1">Peripheral membrane protein</topology>
        <orientation evidence="1">Cytoplasmic side</orientation>
    </subcellularLocation>
</comment>
<gene>
    <name evidence="12" type="ORF">PXC00_08530</name>
</gene>
<dbReference type="GO" id="GO:0015031">
    <property type="term" value="P:protein transport"/>
    <property type="evidence" value="ECO:0007669"/>
    <property type="project" value="UniProtKB-KW"/>
</dbReference>
<evidence type="ECO:0000256" key="10">
    <source>
        <dbReference type="ARBA" id="ARBA00023225"/>
    </source>
</evidence>
<name>A0AA97D6R2_9FIRM</name>
<evidence type="ECO:0000256" key="9">
    <source>
        <dbReference type="ARBA" id="ARBA00023136"/>
    </source>
</evidence>
<organism evidence="12 13">
    <name type="scientific">Caproicibacterium argilliputei</name>
    <dbReference type="NCBI Taxonomy" id="3030016"/>
    <lineage>
        <taxon>Bacteria</taxon>
        <taxon>Bacillati</taxon>
        <taxon>Bacillota</taxon>
        <taxon>Clostridia</taxon>
        <taxon>Eubacteriales</taxon>
        <taxon>Oscillospiraceae</taxon>
        <taxon>Caproicibacterium</taxon>
    </lineage>
</organism>
<dbReference type="Pfam" id="PF02050">
    <property type="entry name" value="FliJ"/>
    <property type="match status" value="1"/>
</dbReference>
<keyword evidence="8" id="KW-0653">Protein transport</keyword>
<dbReference type="GO" id="GO:0071973">
    <property type="term" value="P:bacterial-type flagellum-dependent cell motility"/>
    <property type="evidence" value="ECO:0007669"/>
    <property type="project" value="InterPro"/>
</dbReference>
<comment type="similarity">
    <text evidence="2">Belongs to the FliJ family.</text>
</comment>
<reference evidence="12" key="2">
    <citation type="submission" date="2024-06" db="EMBL/GenBank/DDBJ databases">
        <title>Caproicibacterium argilliputei sp. nov, a novel caproic acid producing anaerobic bacterium isolated from pit mud.</title>
        <authorList>
            <person name="Xia S."/>
        </authorList>
    </citation>
    <scope>NUCLEOTIDE SEQUENCE</scope>
    <source>
        <strain evidence="12">ZCY20-5</strain>
    </source>
</reference>
<keyword evidence="12" id="KW-0969">Cilium</keyword>
<keyword evidence="4" id="KW-0813">Transport</keyword>
<evidence type="ECO:0000256" key="11">
    <source>
        <dbReference type="SAM" id="Coils"/>
    </source>
</evidence>
<protein>
    <recommendedName>
        <fullName evidence="3">Flagellar FliJ protein</fullName>
    </recommendedName>
</protein>
<sequence>MKKFQFTLARMLEFKTQILDKEKDLLGSIRQKKNEIDRKIERFETAVKELSDTLLQEQKEGITVDRLRFYNMQIDNARRCLVQLHIEQQAMERELQRQQAVVVKASQDVSSLEKLRDKQLETFRYEEKRASEEEMLEFVTGKLVRKSRHTA</sequence>
<dbReference type="Gene3D" id="1.10.287.1700">
    <property type="match status" value="1"/>
</dbReference>
<evidence type="ECO:0000256" key="7">
    <source>
        <dbReference type="ARBA" id="ARBA00022795"/>
    </source>
</evidence>
<evidence type="ECO:0000256" key="3">
    <source>
        <dbReference type="ARBA" id="ARBA00020392"/>
    </source>
</evidence>